<dbReference type="EMBL" id="REFC01000001">
    <property type="protein sequence ID" value="RMA67709.1"/>
    <property type="molecule type" value="Genomic_DNA"/>
</dbReference>
<dbReference type="InterPro" id="IPR035901">
    <property type="entry name" value="GIY-YIG_endonuc_sf"/>
</dbReference>
<evidence type="ECO:0000313" key="2">
    <source>
        <dbReference type="EMBL" id="RMA67709.1"/>
    </source>
</evidence>
<evidence type="ECO:0000259" key="1">
    <source>
        <dbReference type="Pfam" id="PF01541"/>
    </source>
</evidence>
<protein>
    <submittedName>
        <fullName evidence="2">GIY-YIG catalytic domain-containing protein</fullName>
    </submittedName>
</protein>
<name>A0A3L9Z880_9FLAO</name>
<dbReference type="AlphaFoldDB" id="A0A3L9Z880"/>
<dbReference type="RefSeq" id="WP_121905675.1">
    <property type="nucleotide sequence ID" value="NZ_REFC01000001.1"/>
</dbReference>
<dbReference type="Proteomes" id="UP000271339">
    <property type="component" value="Unassembled WGS sequence"/>
</dbReference>
<gene>
    <name evidence="2" type="ORF">BXY75_0019</name>
</gene>
<dbReference type="InterPro" id="IPR000305">
    <property type="entry name" value="GIY-YIG_endonuc"/>
</dbReference>
<proteinExistence type="predicted"/>
<evidence type="ECO:0000313" key="3">
    <source>
        <dbReference type="Proteomes" id="UP000271339"/>
    </source>
</evidence>
<feature type="domain" description="GIY-YIG" evidence="1">
    <location>
        <begin position="45"/>
        <end position="89"/>
    </location>
</feature>
<dbReference type="SUPFAM" id="SSF82771">
    <property type="entry name" value="GIY-YIG endonuclease"/>
    <property type="match status" value="1"/>
</dbReference>
<organism evidence="2 3">
    <name type="scientific">Ulvibacter antarcticus</name>
    <dbReference type="NCBI Taxonomy" id="442714"/>
    <lineage>
        <taxon>Bacteria</taxon>
        <taxon>Pseudomonadati</taxon>
        <taxon>Bacteroidota</taxon>
        <taxon>Flavobacteriia</taxon>
        <taxon>Flavobacteriales</taxon>
        <taxon>Flavobacteriaceae</taxon>
        <taxon>Ulvibacter</taxon>
    </lineage>
</organism>
<dbReference type="OrthoDB" id="1432299at2"/>
<sequence>MNLNKPSKELLDILHLTQEKLLTAERIKFEKNIEWRRKMIPDGPGIYALFEKNNKLLYIGESGSLRERMGEINRTVNHSFRKQIDHIRFNGVKSSKKYNSEVETKLDKFFDEEIYVSFVEVYFGRLEIEEFMISNHQMFLTNSFKKRKFKTVMDYLRDFK</sequence>
<dbReference type="Pfam" id="PF01541">
    <property type="entry name" value="GIY-YIG"/>
    <property type="match status" value="1"/>
</dbReference>
<keyword evidence="3" id="KW-1185">Reference proteome</keyword>
<comment type="caution">
    <text evidence="2">The sequence shown here is derived from an EMBL/GenBank/DDBJ whole genome shotgun (WGS) entry which is preliminary data.</text>
</comment>
<dbReference type="Gene3D" id="3.40.1440.10">
    <property type="entry name" value="GIY-YIG endonuclease"/>
    <property type="match status" value="1"/>
</dbReference>
<reference evidence="2 3" key="1">
    <citation type="submission" date="2018-10" db="EMBL/GenBank/DDBJ databases">
        <title>Genomic Encyclopedia of Archaeal and Bacterial Type Strains, Phase II (KMG-II): from individual species to whole genera.</title>
        <authorList>
            <person name="Goeker M."/>
        </authorList>
    </citation>
    <scope>NUCLEOTIDE SEQUENCE [LARGE SCALE GENOMIC DNA]</scope>
    <source>
        <strain evidence="2 3">DSM 23424</strain>
    </source>
</reference>
<accession>A0A3L9Z880</accession>